<name>A0A014MFJ8_9GAMM</name>
<dbReference type="InterPro" id="IPR023808">
    <property type="entry name" value="Nitrile_Hydratase_acc_put"/>
</dbReference>
<sequence length="144" mass="16273">MNRETETPFASPEQEGAPFEHPWQAQIFSLIVHLHRAGHFSWKSWVAMFSEEITAAPLLAGESVNDAYYRQWAAAAEKMLLKLQLTGQDEIVRRTEQWRQAYLHTPHGMPVMLSSAECAPEHAHHHPTLRQPVAVSPALVSRSA</sequence>
<dbReference type="Proteomes" id="UP000019918">
    <property type="component" value="Unassembled WGS sequence"/>
</dbReference>
<keyword evidence="3" id="KW-1185">Reference proteome</keyword>
<dbReference type="InterPro" id="IPR049054">
    <property type="entry name" value="CN_hydtase_beta-like_N"/>
</dbReference>
<reference evidence="2 3" key="1">
    <citation type="submission" date="2014-02" db="EMBL/GenBank/DDBJ databases">
        <title>Draft genome of Erwinia mallotivora strain BT-MARDI, a papaya dieback pathogen.</title>
        <authorList>
            <person name="Redzuan R."/>
            <person name="Abu Bakar N."/>
            <person name="Badrun R."/>
            <person name="Mohd Raih M.F."/>
            <person name="Rozano L."/>
            <person name="Mat Amin N."/>
        </authorList>
    </citation>
    <scope>NUCLEOTIDE SEQUENCE [LARGE SCALE GENOMIC DNA]</scope>
    <source>
        <strain evidence="2 3">BT-MARDI</strain>
    </source>
</reference>
<dbReference type="PATRIC" id="fig|69222.5.peg.641"/>
<dbReference type="InterPro" id="IPR008990">
    <property type="entry name" value="Elect_transpt_acc-like_dom_sf"/>
</dbReference>
<protein>
    <submittedName>
        <fullName evidence="2">Nitrile hydratase</fullName>
    </submittedName>
</protein>
<dbReference type="SUPFAM" id="SSF50090">
    <property type="entry name" value="Electron transport accessory proteins"/>
    <property type="match status" value="1"/>
</dbReference>
<comment type="caution">
    <text evidence="2">The sequence shown here is derived from an EMBL/GenBank/DDBJ whole genome shotgun (WGS) entry which is preliminary data.</text>
</comment>
<dbReference type="AlphaFoldDB" id="A0A014MFJ8"/>
<dbReference type="EMBL" id="JFHN01000021">
    <property type="protein sequence ID" value="EXU76879.1"/>
    <property type="molecule type" value="Genomic_DNA"/>
</dbReference>
<gene>
    <name evidence="2" type="ORF">BG55_03050</name>
</gene>
<dbReference type="RefSeq" id="WP_034934192.1">
    <property type="nucleotide sequence ID" value="NZ_JFHN01000021.1"/>
</dbReference>
<dbReference type="OrthoDB" id="9811616at2"/>
<dbReference type="InterPro" id="IPR042262">
    <property type="entry name" value="CN_hydtase_beta_C"/>
</dbReference>
<evidence type="ECO:0000313" key="3">
    <source>
        <dbReference type="Proteomes" id="UP000019918"/>
    </source>
</evidence>
<evidence type="ECO:0000259" key="1">
    <source>
        <dbReference type="Pfam" id="PF21006"/>
    </source>
</evidence>
<proteinExistence type="predicted"/>
<dbReference type="Gene3D" id="1.10.472.20">
    <property type="entry name" value="Nitrile hydratase, beta subunit"/>
    <property type="match status" value="1"/>
</dbReference>
<dbReference type="NCBIfam" id="TIGR03889">
    <property type="entry name" value="nitrile_acc"/>
    <property type="match status" value="1"/>
</dbReference>
<accession>A0A014MFJ8</accession>
<dbReference type="STRING" id="69222.BG55_03050"/>
<evidence type="ECO:0000313" key="2">
    <source>
        <dbReference type="EMBL" id="EXU76879.1"/>
    </source>
</evidence>
<organism evidence="2 3">
    <name type="scientific">Erwinia mallotivora</name>
    <dbReference type="NCBI Taxonomy" id="69222"/>
    <lineage>
        <taxon>Bacteria</taxon>
        <taxon>Pseudomonadati</taxon>
        <taxon>Pseudomonadota</taxon>
        <taxon>Gammaproteobacteria</taxon>
        <taxon>Enterobacterales</taxon>
        <taxon>Erwiniaceae</taxon>
        <taxon>Erwinia</taxon>
    </lineage>
</organism>
<dbReference type="Pfam" id="PF21006">
    <property type="entry name" value="NHase_beta_N"/>
    <property type="match status" value="1"/>
</dbReference>
<feature type="domain" description="Nitrile hydratase beta subunit-like N-terminal" evidence="1">
    <location>
        <begin position="12"/>
        <end position="101"/>
    </location>
</feature>